<comment type="caution">
    <text evidence="2">The sequence shown here is derived from an EMBL/GenBank/DDBJ whole genome shotgun (WGS) entry which is preliminary data.</text>
</comment>
<dbReference type="AlphaFoldDB" id="A0A800NFI9"/>
<organism evidence="2 3">
    <name type="scientific">Cytobacillus firmus</name>
    <name type="common">Bacillus firmus</name>
    <dbReference type="NCBI Taxonomy" id="1399"/>
    <lineage>
        <taxon>Bacteria</taxon>
        <taxon>Bacillati</taxon>
        <taxon>Bacillota</taxon>
        <taxon>Bacilli</taxon>
        <taxon>Bacillales</taxon>
        <taxon>Bacillaceae</taxon>
        <taxon>Cytobacillus</taxon>
    </lineage>
</organism>
<protein>
    <submittedName>
        <fullName evidence="2">GNAT-family acetyltransferase</fullName>
    </submittedName>
</protein>
<dbReference type="GO" id="GO:0016747">
    <property type="term" value="F:acyltransferase activity, transferring groups other than amino-acyl groups"/>
    <property type="evidence" value="ECO:0007669"/>
    <property type="project" value="InterPro"/>
</dbReference>
<dbReference type="RefSeq" id="WP_159344078.1">
    <property type="nucleotide sequence ID" value="NZ_JARMFD010000053.1"/>
</dbReference>
<dbReference type="SUPFAM" id="SSF55729">
    <property type="entry name" value="Acyl-CoA N-acyltransferases (Nat)"/>
    <property type="match status" value="1"/>
</dbReference>
<dbReference type="OrthoDB" id="9795199at2"/>
<dbReference type="Gene3D" id="3.40.630.30">
    <property type="match status" value="1"/>
</dbReference>
<evidence type="ECO:0000259" key="1">
    <source>
        <dbReference type="PROSITE" id="PS51186"/>
    </source>
</evidence>
<keyword evidence="2" id="KW-0808">Transferase</keyword>
<dbReference type="Proteomes" id="UP000465778">
    <property type="component" value="Unassembled WGS sequence"/>
</dbReference>
<dbReference type="Pfam" id="PF13302">
    <property type="entry name" value="Acetyltransf_3"/>
    <property type="match status" value="1"/>
</dbReference>
<dbReference type="EMBL" id="VDEM01000002">
    <property type="protein sequence ID" value="KAF0825694.1"/>
    <property type="molecule type" value="Genomic_DNA"/>
</dbReference>
<name>A0A800NFI9_CYTFI</name>
<feature type="domain" description="N-acetyltransferase" evidence="1">
    <location>
        <begin position="6"/>
        <end position="165"/>
    </location>
</feature>
<gene>
    <name evidence="2" type="ORF">KIS1582_0367</name>
</gene>
<accession>A0A800NFI9</accession>
<evidence type="ECO:0000313" key="2">
    <source>
        <dbReference type="EMBL" id="KAF0825694.1"/>
    </source>
</evidence>
<dbReference type="InterPro" id="IPR000182">
    <property type="entry name" value="GNAT_dom"/>
</dbReference>
<dbReference type="PANTHER" id="PTHR43610">
    <property type="entry name" value="BLL6696 PROTEIN"/>
    <property type="match status" value="1"/>
</dbReference>
<reference evidence="2 3" key="1">
    <citation type="journal article" date="2020" name="G3 (Bethesda)">
        <title>Whole Genome Sequencing and Comparative Genomics of Two Nematicidal Bacillus Strains Reveals a Wide Range of Possible Virulence Factors.</title>
        <authorList>
            <person name="Susic N."/>
            <person name="Janezic S."/>
            <person name="Rupnik M."/>
            <person name="Geric Stare B."/>
        </authorList>
    </citation>
    <scope>NUCLEOTIDE SEQUENCE [LARGE SCALE GENOMIC DNA]</scope>
    <source>
        <strain evidence="2 3">I-1582</strain>
    </source>
</reference>
<proteinExistence type="predicted"/>
<dbReference type="PANTHER" id="PTHR43610:SF1">
    <property type="entry name" value="N-ACETYLTRANSFERASE DOMAIN-CONTAINING PROTEIN"/>
    <property type="match status" value="1"/>
</dbReference>
<dbReference type="PROSITE" id="PS51186">
    <property type="entry name" value="GNAT"/>
    <property type="match status" value="1"/>
</dbReference>
<evidence type="ECO:0000313" key="3">
    <source>
        <dbReference type="Proteomes" id="UP000465778"/>
    </source>
</evidence>
<dbReference type="InterPro" id="IPR016181">
    <property type="entry name" value="Acyl_CoA_acyltransferase"/>
</dbReference>
<sequence length="190" mass="22398">MQKLENNVVQLIPMELEHVEGIYEAAQDKRIWEHMSVDLTEKSRVIHYVKDAIQKREQGADFAFVIIHKKTGKIIGATWFLDISIPNKRLEIGSTWMNPLYWRTNINSNCKYLLLTYCFEELSVNRVQIKTGHENFRSQKAIERTGAVKEGVLRNHMIRKEGTIRHTVLYSVIKEDWGKVKRHFEENLLF</sequence>